<organism evidence="9 10">
    <name type="scientific">Cylindrotheca closterium</name>
    <dbReference type="NCBI Taxonomy" id="2856"/>
    <lineage>
        <taxon>Eukaryota</taxon>
        <taxon>Sar</taxon>
        <taxon>Stramenopiles</taxon>
        <taxon>Ochrophyta</taxon>
        <taxon>Bacillariophyta</taxon>
        <taxon>Bacillariophyceae</taxon>
        <taxon>Bacillariophycidae</taxon>
        <taxon>Bacillariales</taxon>
        <taxon>Bacillariaceae</taxon>
        <taxon>Cylindrotheca</taxon>
    </lineage>
</organism>
<keyword evidence="10" id="KW-1185">Reference proteome</keyword>
<evidence type="ECO:0000313" key="9">
    <source>
        <dbReference type="EMBL" id="CAJ1945350.1"/>
    </source>
</evidence>
<keyword evidence="6" id="KW-0804">Transcription</keyword>
<evidence type="ECO:0000256" key="5">
    <source>
        <dbReference type="ARBA" id="ARBA00023054"/>
    </source>
</evidence>
<dbReference type="GO" id="GO:0005634">
    <property type="term" value="C:nucleus"/>
    <property type="evidence" value="ECO:0007669"/>
    <property type="project" value="UniProtKB-SubCell"/>
</dbReference>
<dbReference type="Proteomes" id="UP001295423">
    <property type="component" value="Unassembled WGS sequence"/>
</dbReference>
<comment type="caution">
    <text evidence="9">The sequence shown here is derived from an EMBL/GenBank/DDBJ whole genome shotgun (WGS) entry which is preliminary data.</text>
</comment>
<evidence type="ECO:0000256" key="3">
    <source>
        <dbReference type="ARBA" id="ARBA00022853"/>
    </source>
</evidence>
<accession>A0AAD2CTV0</accession>
<evidence type="ECO:0008006" key="11">
    <source>
        <dbReference type="Google" id="ProtNLM"/>
    </source>
</evidence>
<comment type="similarity">
    <text evidence="2">Belongs to the EAF6 family.</text>
</comment>
<proteinExistence type="inferred from homology"/>
<evidence type="ECO:0000256" key="4">
    <source>
        <dbReference type="ARBA" id="ARBA00023015"/>
    </source>
</evidence>
<sequence length="298" mass="33284">MDYRHRPSGEKLPLFLLKKWRKRNQGADVSSASSIAGDTNSQSLKASCGSQADRLFSIGEIENRLRKTAAAVSNLQKQIYRGEELYYEDTMPHRNICKGGLEGFVDTKDVVSGDSGLTRGLHQSIRKVPGDVRWFSESSVSKEEMHKRSLDIVHTASAKKPMIDASDGDLNSSDRKHSQNTIHLNDVNSNPSRTTKVNVESIDTKRKRNDTDEHGHKIPPARRSKTVELKNAQSNVAAKMNEDYSDGNSELVLPKDIDSEKTSDPHSRKGSTTALVKKDESKKVDSQRRRRSRRGANS</sequence>
<keyword evidence="7" id="KW-0539">Nucleus</keyword>
<feature type="region of interest" description="Disordered" evidence="8">
    <location>
        <begin position="162"/>
        <end position="298"/>
    </location>
</feature>
<reference evidence="9" key="1">
    <citation type="submission" date="2023-08" db="EMBL/GenBank/DDBJ databases">
        <authorList>
            <person name="Audoor S."/>
            <person name="Bilcke G."/>
        </authorList>
    </citation>
    <scope>NUCLEOTIDE SEQUENCE</scope>
</reference>
<feature type="compositionally biased region" description="Polar residues" evidence="8">
    <location>
        <begin position="179"/>
        <end position="198"/>
    </location>
</feature>
<dbReference type="EMBL" id="CAKOGP040001369">
    <property type="protein sequence ID" value="CAJ1945350.1"/>
    <property type="molecule type" value="Genomic_DNA"/>
</dbReference>
<evidence type="ECO:0000256" key="6">
    <source>
        <dbReference type="ARBA" id="ARBA00023163"/>
    </source>
</evidence>
<comment type="subcellular location">
    <subcellularLocation>
        <location evidence="1">Nucleus</location>
    </subcellularLocation>
</comment>
<name>A0AAD2CTV0_9STRA</name>
<evidence type="ECO:0000256" key="8">
    <source>
        <dbReference type="SAM" id="MobiDB-lite"/>
    </source>
</evidence>
<feature type="compositionally biased region" description="Basic and acidic residues" evidence="8">
    <location>
        <begin position="253"/>
        <end position="267"/>
    </location>
</feature>
<feature type="compositionally biased region" description="Basic residues" evidence="8">
    <location>
        <begin position="288"/>
        <end position="298"/>
    </location>
</feature>
<dbReference type="AlphaFoldDB" id="A0AAD2CTV0"/>
<keyword evidence="5" id="KW-0175">Coiled coil</keyword>
<dbReference type="Pfam" id="PF09340">
    <property type="entry name" value="NuA4"/>
    <property type="match status" value="1"/>
</dbReference>
<evidence type="ECO:0000256" key="7">
    <source>
        <dbReference type="ARBA" id="ARBA00023242"/>
    </source>
</evidence>
<keyword evidence="4" id="KW-0805">Transcription regulation</keyword>
<gene>
    <name evidence="9" type="ORF">CYCCA115_LOCUS9496</name>
</gene>
<evidence type="ECO:0000256" key="1">
    <source>
        <dbReference type="ARBA" id="ARBA00004123"/>
    </source>
</evidence>
<dbReference type="InterPro" id="IPR015418">
    <property type="entry name" value="Eaf6"/>
</dbReference>
<evidence type="ECO:0000256" key="2">
    <source>
        <dbReference type="ARBA" id="ARBA00010916"/>
    </source>
</evidence>
<keyword evidence="3" id="KW-0156">Chromatin regulator</keyword>
<evidence type="ECO:0000313" key="10">
    <source>
        <dbReference type="Proteomes" id="UP001295423"/>
    </source>
</evidence>
<protein>
    <recommendedName>
        <fullName evidence="11">Chromatin modification-related protein MEAF6</fullName>
    </recommendedName>
</protein>
<feature type="compositionally biased region" description="Basic and acidic residues" evidence="8">
    <location>
        <begin position="276"/>
        <end position="287"/>
    </location>
</feature>
<dbReference type="GO" id="GO:0006325">
    <property type="term" value="P:chromatin organization"/>
    <property type="evidence" value="ECO:0007669"/>
    <property type="project" value="UniProtKB-KW"/>
</dbReference>
<dbReference type="GO" id="GO:0000123">
    <property type="term" value="C:histone acetyltransferase complex"/>
    <property type="evidence" value="ECO:0007669"/>
    <property type="project" value="InterPro"/>
</dbReference>